<dbReference type="Proteomes" id="UP000586042">
    <property type="component" value="Unassembled WGS sequence"/>
</dbReference>
<gene>
    <name evidence="4" type="ORF">HTZ77_31035</name>
</gene>
<proteinExistence type="predicted"/>
<dbReference type="Gene3D" id="1.10.443.10">
    <property type="entry name" value="Intergrase catalytic core"/>
    <property type="match status" value="1"/>
</dbReference>
<feature type="compositionally biased region" description="Low complexity" evidence="2">
    <location>
        <begin position="48"/>
        <end position="69"/>
    </location>
</feature>
<keyword evidence="5" id="KW-1185">Reference proteome</keyword>
<dbReference type="GO" id="GO:0006310">
    <property type="term" value="P:DNA recombination"/>
    <property type="evidence" value="ECO:0007669"/>
    <property type="project" value="UniProtKB-KW"/>
</dbReference>
<name>A0A7Y6M5Y9_9ACTN</name>
<evidence type="ECO:0000256" key="2">
    <source>
        <dbReference type="SAM" id="MobiDB-lite"/>
    </source>
</evidence>
<dbReference type="SUPFAM" id="SSF56349">
    <property type="entry name" value="DNA breaking-rejoining enzymes"/>
    <property type="match status" value="1"/>
</dbReference>
<dbReference type="AlphaFoldDB" id="A0A7Y6M5Y9"/>
<evidence type="ECO:0000259" key="3">
    <source>
        <dbReference type="PROSITE" id="PS51898"/>
    </source>
</evidence>
<feature type="domain" description="Tyr recombinase" evidence="3">
    <location>
        <begin position="1"/>
        <end position="82"/>
    </location>
</feature>
<accession>A0A7Y6M5Y9</accession>
<evidence type="ECO:0000313" key="5">
    <source>
        <dbReference type="Proteomes" id="UP000586042"/>
    </source>
</evidence>
<evidence type="ECO:0000313" key="4">
    <source>
        <dbReference type="EMBL" id="NUW35822.1"/>
    </source>
</evidence>
<dbReference type="InterPro" id="IPR002104">
    <property type="entry name" value="Integrase_catalytic"/>
</dbReference>
<keyword evidence="1" id="KW-0233">DNA recombination</keyword>
<protein>
    <submittedName>
        <fullName evidence="4">Tyrosine-type recombinase/integrase</fullName>
    </submittedName>
</protein>
<evidence type="ECO:0000256" key="1">
    <source>
        <dbReference type="ARBA" id="ARBA00023172"/>
    </source>
</evidence>
<dbReference type="Pfam" id="PF00589">
    <property type="entry name" value="Phage_integrase"/>
    <property type="match status" value="1"/>
</dbReference>
<reference evidence="4 5" key="1">
    <citation type="submission" date="2020-06" db="EMBL/GenBank/DDBJ databases">
        <title>Nonomuraea sp. SMC257, a novel actinomycete isolated from soil.</title>
        <authorList>
            <person name="Chanama M."/>
        </authorList>
    </citation>
    <scope>NUCLEOTIDE SEQUENCE [LARGE SCALE GENOMIC DNA]</scope>
    <source>
        <strain evidence="4 5">SMC257</strain>
    </source>
</reference>
<dbReference type="PROSITE" id="PS51898">
    <property type="entry name" value="TYR_RECOMBINASE"/>
    <property type="match status" value="1"/>
</dbReference>
<feature type="region of interest" description="Disordered" evidence="2">
    <location>
        <begin position="48"/>
        <end position="82"/>
    </location>
</feature>
<dbReference type="InterPro" id="IPR013762">
    <property type="entry name" value="Integrase-like_cat_sf"/>
</dbReference>
<comment type="caution">
    <text evidence="4">The sequence shown here is derived from an EMBL/GenBank/DDBJ whole genome shotgun (WGS) entry which is preliminary data.</text>
</comment>
<sequence length="82" mass="8431">MFLNAKGGRLSSRAAGGIIAEIAQTAGLDDPTTAHVLRHTLATTLVRGSAAPPSAARRACRASRPAVARISPASRERALRTG</sequence>
<dbReference type="EMBL" id="JABWGN010000012">
    <property type="protein sequence ID" value="NUW35822.1"/>
    <property type="molecule type" value="Genomic_DNA"/>
</dbReference>
<organism evidence="4 5">
    <name type="scientific">Nonomuraea montanisoli</name>
    <dbReference type="NCBI Taxonomy" id="2741721"/>
    <lineage>
        <taxon>Bacteria</taxon>
        <taxon>Bacillati</taxon>
        <taxon>Actinomycetota</taxon>
        <taxon>Actinomycetes</taxon>
        <taxon>Streptosporangiales</taxon>
        <taxon>Streptosporangiaceae</taxon>
        <taxon>Nonomuraea</taxon>
    </lineage>
</organism>
<dbReference type="InterPro" id="IPR011010">
    <property type="entry name" value="DNA_brk_join_enz"/>
</dbReference>
<dbReference type="GO" id="GO:0003677">
    <property type="term" value="F:DNA binding"/>
    <property type="evidence" value="ECO:0007669"/>
    <property type="project" value="InterPro"/>
</dbReference>
<dbReference type="GO" id="GO:0015074">
    <property type="term" value="P:DNA integration"/>
    <property type="evidence" value="ECO:0007669"/>
    <property type="project" value="InterPro"/>
</dbReference>